<evidence type="ECO:0000256" key="1">
    <source>
        <dbReference type="ARBA" id="ARBA00004236"/>
    </source>
</evidence>
<dbReference type="Proteomes" id="UP000244089">
    <property type="component" value="Unassembled WGS sequence"/>
</dbReference>
<dbReference type="Pfam" id="PF04347">
    <property type="entry name" value="FliO"/>
    <property type="match status" value="1"/>
</dbReference>
<accession>A0A2T5RGI5</accession>
<dbReference type="OrthoDB" id="2112963at2"/>
<keyword evidence="2" id="KW-1003">Cell membrane</keyword>
<feature type="transmembrane region" description="Helical" evidence="6">
    <location>
        <begin position="12"/>
        <end position="28"/>
    </location>
</feature>
<dbReference type="GO" id="GO:0044781">
    <property type="term" value="P:bacterial-type flagellum organization"/>
    <property type="evidence" value="ECO:0007669"/>
    <property type="project" value="InterPro"/>
</dbReference>
<dbReference type="InterPro" id="IPR022781">
    <property type="entry name" value="Flagellar_biosynth_FliO"/>
</dbReference>
<comment type="subcellular location">
    <subcellularLocation>
        <location evidence="1">Cell membrane</location>
    </subcellularLocation>
</comment>
<sequence length="122" mass="14358">MNYLWETFKITFYLVLVIGFILAIYYLLKNRFNLTNSRQMQIIDTMRLANGETIYLVKVFDEIVMLGGSKEELNYLKSWPIDQLDVDFKDLKKEKGNKGDFKNKLKSILAKDEKSNSSDRDD</sequence>
<name>A0A2T5RGI5_9FIRM</name>
<keyword evidence="3 6" id="KW-0812">Transmembrane</keyword>
<evidence type="ECO:0000256" key="5">
    <source>
        <dbReference type="ARBA" id="ARBA00023136"/>
    </source>
</evidence>
<evidence type="ECO:0000256" key="6">
    <source>
        <dbReference type="SAM" id="Phobius"/>
    </source>
</evidence>
<dbReference type="AlphaFoldDB" id="A0A2T5RGI5"/>
<evidence type="ECO:0000313" key="7">
    <source>
        <dbReference type="EMBL" id="PTV93814.1"/>
    </source>
</evidence>
<keyword evidence="7" id="KW-0969">Cilium</keyword>
<organism evidence="7 8">
    <name type="scientific">Halanaerobium saccharolyticum</name>
    <dbReference type="NCBI Taxonomy" id="43595"/>
    <lineage>
        <taxon>Bacteria</taxon>
        <taxon>Bacillati</taxon>
        <taxon>Bacillota</taxon>
        <taxon>Clostridia</taxon>
        <taxon>Halanaerobiales</taxon>
        <taxon>Halanaerobiaceae</taxon>
        <taxon>Halanaerobium</taxon>
    </lineage>
</organism>
<keyword evidence="4 6" id="KW-1133">Transmembrane helix</keyword>
<dbReference type="EMBL" id="QAXS01000036">
    <property type="protein sequence ID" value="PTV93814.1"/>
    <property type="molecule type" value="Genomic_DNA"/>
</dbReference>
<evidence type="ECO:0000256" key="4">
    <source>
        <dbReference type="ARBA" id="ARBA00022989"/>
    </source>
</evidence>
<gene>
    <name evidence="7" type="ORF">C8C76_13620</name>
</gene>
<evidence type="ECO:0000256" key="2">
    <source>
        <dbReference type="ARBA" id="ARBA00022475"/>
    </source>
</evidence>
<keyword evidence="5 6" id="KW-0472">Membrane</keyword>
<proteinExistence type="predicted"/>
<comment type="caution">
    <text evidence="7">The sequence shown here is derived from an EMBL/GenBank/DDBJ whole genome shotgun (WGS) entry which is preliminary data.</text>
</comment>
<evidence type="ECO:0000313" key="8">
    <source>
        <dbReference type="Proteomes" id="UP000244089"/>
    </source>
</evidence>
<keyword evidence="7" id="KW-0966">Cell projection</keyword>
<dbReference type="GO" id="GO:0016020">
    <property type="term" value="C:membrane"/>
    <property type="evidence" value="ECO:0007669"/>
    <property type="project" value="InterPro"/>
</dbReference>
<reference evidence="7 8" key="1">
    <citation type="submission" date="2018-04" db="EMBL/GenBank/DDBJ databases">
        <title>Subsurface microbial communities from deep shales in Ohio and West Virginia, USA.</title>
        <authorList>
            <person name="Wrighton K."/>
        </authorList>
    </citation>
    <scope>NUCLEOTIDE SEQUENCE [LARGE SCALE GENOMIC DNA]</scope>
    <source>
        <strain evidence="7 8">WC1</strain>
    </source>
</reference>
<dbReference type="RefSeq" id="WP_108142043.1">
    <property type="nucleotide sequence ID" value="NZ_QAXS01000036.1"/>
</dbReference>
<protein>
    <submittedName>
        <fullName evidence="7">Flagellar protein FliO/FliZ</fullName>
    </submittedName>
</protein>
<keyword evidence="7" id="KW-0282">Flagellum</keyword>
<evidence type="ECO:0000256" key="3">
    <source>
        <dbReference type="ARBA" id="ARBA00022692"/>
    </source>
</evidence>